<dbReference type="EMBL" id="JAIWYP010000012">
    <property type="protein sequence ID" value="KAH3725695.1"/>
    <property type="molecule type" value="Genomic_DNA"/>
</dbReference>
<comment type="caution">
    <text evidence="1">The sequence shown here is derived from an EMBL/GenBank/DDBJ whole genome shotgun (WGS) entry which is preliminary data.</text>
</comment>
<keyword evidence="2" id="KW-1185">Reference proteome</keyword>
<sequence length="161" mass="17856">MTNSLNNGHDPLRNADDKAVVPEFLRKPPVIEVSCCQNKDNGMQDLNLEFFSDTGDSATEYVTKYAFKDAIPTKTSNKVLITAMEKLQDGEPINQGAVQKMYNSHAIAGTKSIFQATHLNQNIPHVLSNVNIKNCSVSGLSLLRTDYDNNDSEDYILPHLN</sequence>
<proteinExistence type="predicted"/>
<reference evidence="1" key="1">
    <citation type="journal article" date="2019" name="bioRxiv">
        <title>The Genome of the Zebra Mussel, Dreissena polymorpha: A Resource for Invasive Species Research.</title>
        <authorList>
            <person name="McCartney M.A."/>
            <person name="Auch B."/>
            <person name="Kono T."/>
            <person name="Mallez S."/>
            <person name="Zhang Y."/>
            <person name="Obille A."/>
            <person name="Becker A."/>
            <person name="Abrahante J.E."/>
            <person name="Garbe J."/>
            <person name="Badalamenti J.P."/>
            <person name="Herman A."/>
            <person name="Mangelson H."/>
            <person name="Liachko I."/>
            <person name="Sullivan S."/>
            <person name="Sone E.D."/>
            <person name="Koren S."/>
            <person name="Silverstein K.A.T."/>
            <person name="Beckman K.B."/>
            <person name="Gohl D.M."/>
        </authorList>
    </citation>
    <scope>NUCLEOTIDE SEQUENCE</scope>
    <source>
        <strain evidence="1">Duluth1</strain>
        <tissue evidence="1">Whole animal</tissue>
    </source>
</reference>
<protein>
    <submittedName>
        <fullName evidence="1">Uncharacterized protein</fullName>
    </submittedName>
</protein>
<dbReference type="Proteomes" id="UP000828390">
    <property type="component" value="Unassembled WGS sequence"/>
</dbReference>
<dbReference type="AlphaFoldDB" id="A0A9D4HP27"/>
<evidence type="ECO:0000313" key="2">
    <source>
        <dbReference type="Proteomes" id="UP000828390"/>
    </source>
</evidence>
<name>A0A9D4HP27_DREPO</name>
<evidence type="ECO:0000313" key="1">
    <source>
        <dbReference type="EMBL" id="KAH3725695.1"/>
    </source>
</evidence>
<organism evidence="1 2">
    <name type="scientific">Dreissena polymorpha</name>
    <name type="common">Zebra mussel</name>
    <name type="synonym">Mytilus polymorpha</name>
    <dbReference type="NCBI Taxonomy" id="45954"/>
    <lineage>
        <taxon>Eukaryota</taxon>
        <taxon>Metazoa</taxon>
        <taxon>Spiralia</taxon>
        <taxon>Lophotrochozoa</taxon>
        <taxon>Mollusca</taxon>
        <taxon>Bivalvia</taxon>
        <taxon>Autobranchia</taxon>
        <taxon>Heteroconchia</taxon>
        <taxon>Euheterodonta</taxon>
        <taxon>Imparidentia</taxon>
        <taxon>Neoheterodontei</taxon>
        <taxon>Myida</taxon>
        <taxon>Dreissenoidea</taxon>
        <taxon>Dreissenidae</taxon>
        <taxon>Dreissena</taxon>
    </lineage>
</organism>
<accession>A0A9D4HP27</accession>
<reference evidence="1" key="2">
    <citation type="submission" date="2020-11" db="EMBL/GenBank/DDBJ databases">
        <authorList>
            <person name="McCartney M.A."/>
            <person name="Auch B."/>
            <person name="Kono T."/>
            <person name="Mallez S."/>
            <person name="Becker A."/>
            <person name="Gohl D.M."/>
            <person name="Silverstein K.A.T."/>
            <person name="Koren S."/>
            <person name="Bechman K.B."/>
            <person name="Herman A."/>
            <person name="Abrahante J.E."/>
            <person name="Garbe J."/>
        </authorList>
    </citation>
    <scope>NUCLEOTIDE SEQUENCE</scope>
    <source>
        <strain evidence="1">Duluth1</strain>
        <tissue evidence="1">Whole animal</tissue>
    </source>
</reference>
<gene>
    <name evidence="1" type="ORF">DPMN_051544</name>
</gene>